<dbReference type="RefSeq" id="WP_173155600.1">
    <property type="nucleotide sequence ID" value="NZ_AP022871.1"/>
</dbReference>
<protein>
    <submittedName>
        <fullName evidence="2">Uncharacterized protein</fullName>
    </submittedName>
</protein>
<gene>
    <name evidence="2" type="ORF">Psuf_017520</name>
</gene>
<sequence length="255" mass="28327">MEKGALETRLRFSLHYEFVTRRAGQLACGSVVKEPRLGLVRVATVARTPAPFVHIGWADDDGPSTAAGRYHADQPFAVRVPGQADRLSIHRGLERAAWLNRPISRDTARLIAAHLHRGPTSSLYGFVTDGSITDDFFEELDQIQEDHQALRPWIRALAHYVVSREDLGPLRWESAAPPEQAQPRAPRDALPASAGDRRHRGCHPLVLVRKQIEADHALQLIDAAYALGFTAGRADGIAEAIRRPVWARWKAGVER</sequence>
<reference evidence="2 3" key="2">
    <citation type="submission" date="2020-03" db="EMBL/GenBank/DDBJ databases">
        <authorList>
            <person name="Ichikawa N."/>
            <person name="Kimura A."/>
            <person name="Kitahashi Y."/>
            <person name="Uohara A."/>
        </authorList>
    </citation>
    <scope>NUCLEOTIDE SEQUENCE [LARGE SCALE GENOMIC DNA]</scope>
    <source>
        <strain evidence="2 3">NBRC 105367</strain>
    </source>
</reference>
<dbReference type="KEGG" id="psuu:Psuf_017520"/>
<feature type="region of interest" description="Disordered" evidence="1">
    <location>
        <begin position="176"/>
        <end position="197"/>
    </location>
</feature>
<reference evidence="2 3" key="1">
    <citation type="submission" date="2020-03" db="EMBL/GenBank/DDBJ databases">
        <title>Whole genome shotgun sequence of Phytohabitans suffuscus NBRC 105367.</title>
        <authorList>
            <person name="Komaki H."/>
            <person name="Tamura T."/>
        </authorList>
    </citation>
    <scope>NUCLEOTIDE SEQUENCE [LARGE SCALE GENOMIC DNA]</scope>
    <source>
        <strain evidence="2 3">NBRC 105367</strain>
    </source>
</reference>
<dbReference type="AlphaFoldDB" id="A0A6F8YEJ2"/>
<dbReference type="EMBL" id="AP022871">
    <property type="protein sequence ID" value="BCB84439.1"/>
    <property type="molecule type" value="Genomic_DNA"/>
</dbReference>
<evidence type="ECO:0000313" key="2">
    <source>
        <dbReference type="EMBL" id="BCB84439.1"/>
    </source>
</evidence>
<dbReference type="Proteomes" id="UP000503011">
    <property type="component" value="Chromosome"/>
</dbReference>
<proteinExistence type="predicted"/>
<evidence type="ECO:0000313" key="3">
    <source>
        <dbReference type="Proteomes" id="UP000503011"/>
    </source>
</evidence>
<keyword evidence="3" id="KW-1185">Reference proteome</keyword>
<name>A0A6F8YEJ2_9ACTN</name>
<accession>A0A6F8YEJ2</accession>
<evidence type="ECO:0000256" key="1">
    <source>
        <dbReference type="SAM" id="MobiDB-lite"/>
    </source>
</evidence>
<organism evidence="2 3">
    <name type="scientific">Phytohabitans suffuscus</name>
    <dbReference type="NCBI Taxonomy" id="624315"/>
    <lineage>
        <taxon>Bacteria</taxon>
        <taxon>Bacillati</taxon>
        <taxon>Actinomycetota</taxon>
        <taxon>Actinomycetes</taxon>
        <taxon>Micromonosporales</taxon>
        <taxon>Micromonosporaceae</taxon>
    </lineage>
</organism>